<dbReference type="AlphaFoldDB" id="A0A174T5X6"/>
<feature type="compositionally biased region" description="Basic and acidic residues" evidence="1">
    <location>
        <begin position="172"/>
        <end position="182"/>
    </location>
</feature>
<dbReference type="Pfam" id="PF24963">
    <property type="entry name" value="DUF7768"/>
    <property type="match status" value="1"/>
</dbReference>
<evidence type="ECO:0000256" key="1">
    <source>
        <dbReference type="SAM" id="MobiDB-lite"/>
    </source>
</evidence>
<proteinExistence type="predicted"/>
<dbReference type="SUPFAM" id="SSF52309">
    <property type="entry name" value="N-(deoxy)ribosyltransferase-like"/>
    <property type="match status" value="1"/>
</dbReference>
<reference evidence="4 6" key="2">
    <citation type="submission" date="2018-06" db="EMBL/GenBank/DDBJ databases">
        <authorList>
            <consortium name="Pathogen Informatics"/>
            <person name="Doyle S."/>
        </authorList>
    </citation>
    <scope>NUCLEOTIDE SEQUENCE [LARGE SCALE GENOMIC DNA]</scope>
    <source>
        <strain evidence="4 6">NCTC11224</strain>
    </source>
</reference>
<protein>
    <recommendedName>
        <fullName evidence="2">DUF7768 domain-containing protein</fullName>
    </recommendedName>
</protein>
<evidence type="ECO:0000313" key="4">
    <source>
        <dbReference type="EMBL" id="SQB14124.1"/>
    </source>
</evidence>
<dbReference type="Gene3D" id="3.40.50.10400">
    <property type="entry name" value="Hypothetical protein PA1492"/>
    <property type="match status" value="1"/>
</dbReference>
<accession>A0A174T5X6</accession>
<organism evidence="3 5">
    <name type="scientific">Enterocloster clostridioformis</name>
    <dbReference type="NCBI Taxonomy" id="1531"/>
    <lineage>
        <taxon>Bacteria</taxon>
        <taxon>Bacillati</taxon>
        <taxon>Bacillota</taxon>
        <taxon>Clostridia</taxon>
        <taxon>Lachnospirales</taxon>
        <taxon>Lachnospiraceae</taxon>
        <taxon>Enterocloster</taxon>
    </lineage>
</organism>
<dbReference type="Proteomes" id="UP000095512">
    <property type="component" value="Unassembled WGS sequence"/>
</dbReference>
<evidence type="ECO:0000313" key="6">
    <source>
        <dbReference type="Proteomes" id="UP000251853"/>
    </source>
</evidence>
<sequence length="191" mass="21289">MNAVNKAPMVATETEAEAQVTQEARPPGNRSEESTSTGTAKKIFVCSPYRPMSETEESRKTELEANLHRARTACRILSTLGFMPLAPHLYFTTFLNDGDKKERADGIRFGMRWLEEADEVWVFGGTISEGMAAEIAKAKELGKTVRSLPEPGRMVELLLKMITENYHVPKNKKTEGQHKAAESEDNDGNEE</sequence>
<dbReference type="Proteomes" id="UP000251853">
    <property type="component" value="Unassembled WGS sequence"/>
</dbReference>
<evidence type="ECO:0000313" key="3">
    <source>
        <dbReference type="EMBL" id="CUQ03931.1"/>
    </source>
</evidence>
<evidence type="ECO:0000313" key="5">
    <source>
        <dbReference type="Proteomes" id="UP000095512"/>
    </source>
</evidence>
<feature type="region of interest" description="Disordered" evidence="1">
    <location>
        <begin position="169"/>
        <end position="191"/>
    </location>
</feature>
<dbReference type="RefSeq" id="WP_057572895.1">
    <property type="nucleotide sequence ID" value="NZ_CATYWZ010000105.1"/>
</dbReference>
<dbReference type="EMBL" id="UAVW01000015">
    <property type="protein sequence ID" value="SQB14124.1"/>
    <property type="molecule type" value="Genomic_DNA"/>
</dbReference>
<feature type="domain" description="DUF7768" evidence="2">
    <location>
        <begin position="41"/>
        <end position="146"/>
    </location>
</feature>
<evidence type="ECO:0000259" key="2">
    <source>
        <dbReference type="Pfam" id="PF24963"/>
    </source>
</evidence>
<feature type="region of interest" description="Disordered" evidence="1">
    <location>
        <begin position="1"/>
        <end position="38"/>
    </location>
</feature>
<gene>
    <name evidence="3" type="ORF">ERS852480_04704</name>
    <name evidence="4" type="ORF">NCTC11224_03155</name>
</gene>
<dbReference type="InterPro" id="IPR056670">
    <property type="entry name" value="DUF7768"/>
</dbReference>
<reference evidence="3 5" key="1">
    <citation type="submission" date="2015-09" db="EMBL/GenBank/DDBJ databases">
        <authorList>
            <consortium name="Pathogen Informatics"/>
        </authorList>
    </citation>
    <scope>NUCLEOTIDE SEQUENCE [LARGE SCALE GENOMIC DNA]</scope>
    <source>
        <strain evidence="3 5">2789STDY5834865</strain>
    </source>
</reference>
<name>A0A174T5X6_9FIRM</name>
<feature type="compositionally biased region" description="Low complexity" evidence="1">
    <location>
        <begin position="10"/>
        <end position="24"/>
    </location>
</feature>
<keyword evidence="6" id="KW-1185">Reference proteome</keyword>
<dbReference type="EMBL" id="CZAB01000077">
    <property type="protein sequence ID" value="CUQ03931.1"/>
    <property type="molecule type" value="Genomic_DNA"/>
</dbReference>